<dbReference type="PANTHER" id="PTHR24216:SF65">
    <property type="entry name" value="PAXILLIN-LIKE PROTEIN 1"/>
    <property type="match status" value="1"/>
</dbReference>
<evidence type="ECO:0000256" key="1">
    <source>
        <dbReference type="SAM" id="MobiDB-lite"/>
    </source>
</evidence>
<sequence>MVSPDDFAQISANSKAKGQPKYLGGKDSFAIRYSGLEKVTLQIPVKRAGSLAVAERIAELCYEQFELGHNKKEVTAFRDGLLKQCKDSTGPSKNNGQEASSGGAQSAAPAPAPAPAPVPVPAVEEASSGGAQSAALAPAPVPVPAVEEASSGGAQSAAPAPAPAPVPVPAVEEPEISKVSETPVARAIRMAAEAAQKAALAATKLTLATAPAAPAPAAAAPPAAAPPAAAPPAPAPPAAAPATPPFAAPVPPAPTPPPAPAPASPTHAAHAPVGAPAAAAAATPGGKSKSGEKRETKRKRFNDGRIEGRSQKQPNSFINGSYSVFKTLFHGRYRWEKTGDAKQRVVLFFSAPLHQWKICARFDDTAPVLAFAPVKDFGHAPPAGPEVKWYVSNGKGHVHDPEVRFVEEEERPAKKPKVSKLGDAKVDITPLQVADLHYKQCKEHYLIAKGMNQQDAATAVVIQGRAYSKKQHQINGVYLQRAGKFHGALCYQKITTESKGGQRYLLYSATKQSWRITDKIQDEHSFASAKVEDRGATSPADLPAAYLVWKIYEKREGRYLRDPEVVCRRIDLDAMMAAVHRAKFAWEAARRNEEQRESALSAEASDARVAAALAAAQTTPMPELPDEGESEEDEDEPELVGVVPAPSGLSGPSGPSGPKPAPASSPSPPALHEEPLASGIAVEDEGEDSPSKPEVVKLPSRPSAESKPTVKVVVSIMDESEKKRGSKRKAKVEVWPKRKACAKMLVKSGIRCRDCFRLKSGYCTCPKEGESGSEAKSGAESKKNAFRGAESSGAEEGTAYVTFRDKAAAMKALRAPLKFPASLHDKVISMRHLDSDKTNDPMYLEKAKFWDRQLISLARQLHVQLLSNEEYRGVGKAFSLVDRGLWEHEMVELPRPDFADPHCAEAMALQSPWGRGGVPFPKKLHGVPTRIVPAQESVLRRFGNWAEFLTMAPFDELFALESKVPDAGGEASESGTAKVQASAAARITDSNARGSVMAASTKRAHAFGVETDVKKAKRELPLDLNHIQPVVRLRSAEAAGELTVQFRQTPAAALRVVKDQGDLLQLLEKEAKEAANCTDAWLRHPDAKWISQMMDEMSPERRQSLRQRWHRLQASSAKDFYDRWEHTSDFASLAMEFWLEDKRLEDILQKCKELGQMDGEVDMAPGYILQGDLIDDVAWSQDLSFDSVVPMIQRLSGEEASVYTVCHENCFEQEHRVSMPVSELKPKERQGSLNTTWDYKKMSRSGVELLDSYHDSVSKLLKPCAEVELNKLLYLIWKLPHYVTSYHQDTHVPPHFTLYNQVSGVSIFHFLPVLLGIFVTHVGRHDVVALKKVLEQLDEMKIGSLVVLCPGQVAFISPMGSHGVWVPSVQQNSALPAFSVSVIRAAEVFLKTIFENLKKRLKKDWKDVMQVNKEDRERLEIYKEVQRNLRERLKLTAEDWAWMTQRYVRGESQLRGVQRLRPRLEELDRHLEASLSSDAPRSHGCPRQPAAPGDLSRLRRGQNLDVSSTQRARILTRAKMALQQRLHEAWLSAYGEALVPQPGVFRLVARRKGASARVHGPARAVVGSQAAFALRTADPVEIQGPCANLRRALPLSSAHHQGTERASQGEGCRVDRGTEKDLARKGAEEEGATAKSLGGCLRSEVWRTPGKPWLPAA</sequence>
<name>A0A9P1FZR3_9DINO</name>
<dbReference type="EMBL" id="CAMXCT010001735">
    <property type="protein sequence ID" value="CAI3992615.1"/>
    <property type="molecule type" value="Genomic_DNA"/>
</dbReference>
<feature type="compositionally biased region" description="Basic and acidic residues" evidence="1">
    <location>
        <begin position="289"/>
        <end position="310"/>
    </location>
</feature>
<feature type="compositionally biased region" description="Acidic residues" evidence="1">
    <location>
        <begin position="624"/>
        <end position="638"/>
    </location>
</feature>
<reference evidence="3" key="2">
    <citation type="submission" date="2024-04" db="EMBL/GenBank/DDBJ databases">
        <authorList>
            <person name="Chen Y."/>
            <person name="Shah S."/>
            <person name="Dougan E. K."/>
            <person name="Thang M."/>
            <person name="Chan C."/>
        </authorList>
    </citation>
    <scope>NUCLEOTIDE SEQUENCE [LARGE SCALE GENOMIC DNA]</scope>
</reference>
<reference evidence="2" key="1">
    <citation type="submission" date="2022-10" db="EMBL/GenBank/DDBJ databases">
        <authorList>
            <person name="Chen Y."/>
            <person name="Dougan E. K."/>
            <person name="Chan C."/>
            <person name="Rhodes N."/>
            <person name="Thang M."/>
        </authorList>
    </citation>
    <scope>NUCLEOTIDE SEQUENCE</scope>
</reference>
<dbReference type="EMBL" id="CAMXCT020001735">
    <property type="protein sequence ID" value="CAL1145990.1"/>
    <property type="molecule type" value="Genomic_DNA"/>
</dbReference>
<feature type="compositionally biased region" description="Low complexity" evidence="1">
    <location>
        <begin position="264"/>
        <end position="285"/>
    </location>
</feature>
<feature type="region of interest" description="Disordered" evidence="1">
    <location>
        <begin position="84"/>
        <end position="177"/>
    </location>
</feature>
<evidence type="ECO:0000313" key="2">
    <source>
        <dbReference type="EMBL" id="CAI3992615.1"/>
    </source>
</evidence>
<evidence type="ECO:0000313" key="4">
    <source>
        <dbReference type="EMBL" id="CAL4779927.1"/>
    </source>
</evidence>
<feature type="compositionally biased region" description="Pro residues" evidence="1">
    <location>
        <begin position="223"/>
        <end position="263"/>
    </location>
</feature>
<organism evidence="2">
    <name type="scientific">Cladocopium goreaui</name>
    <dbReference type="NCBI Taxonomy" id="2562237"/>
    <lineage>
        <taxon>Eukaryota</taxon>
        <taxon>Sar</taxon>
        <taxon>Alveolata</taxon>
        <taxon>Dinophyceae</taxon>
        <taxon>Suessiales</taxon>
        <taxon>Symbiodiniaceae</taxon>
        <taxon>Cladocopium</taxon>
    </lineage>
</organism>
<keyword evidence="5" id="KW-1185">Reference proteome</keyword>
<feature type="region of interest" description="Disordered" evidence="1">
    <location>
        <begin position="1"/>
        <end position="25"/>
    </location>
</feature>
<feature type="compositionally biased region" description="Low complexity" evidence="1">
    <location>
        <begin position="121"/>
        <end position="159"/>
    </location>
</feature>
<feature type="region of interest" description="Disordered" evidence="1">
    <location>
        <begin position="212"/>
        <end position="315"/>
    </location>
</feature>
<feature type="compositionally biased region" description="Pro residues" evidence="1">
    <location>
        <begin position="655"/>
        <end position="669"/>
    </location>
</feature>
<feature type="region of interest" description="Disordered" evidence="1">
    <location>
        <begin position="1597"/>
        <end position="1657"/>
    </location>
</feature>
<feature type="region of interest" description="Disordered" evidence="1">
    <location>
        <begin position="1475"/>
        <end position="1502"/>
    </location>
</feature>
<dbReference type="OrthoDB" id="431094at2759"/>
<gene>
    <name evidence="2" type="ORF">C1SCF055_LOCUS19431</name>
</gene>
<feature type="compositionally biased region" description="Pro residues" evidence="1">
    <location>
        <begin position="110"/>
        <end position="120"/>
    </location>
</feature>
<protein>
    <submittedName>
        <fullName evidence="4">JmjC domain-containing protein</fullName>
    </submittedName>
</protein>
<feature type="compositionally biased region" description="Low complexity" evidence="1">
    <location>
        <begin position="212"/>
        <end position="222"/>
    </location>
</feature>
<evidence type="ECO:0000313" key="3">
    <source>
        <dbReference type="EMBL" id="CAL1145990.1"/>
    </source>
</evidence>
<dbReference type="Proteomes" id="UP001152797">
    <property type="component" value="Unassembled WGS sequence"/>
</dbReference>
<accession>A0A9P1FZR3</accession>
<dbReference type="EMBL" id="CAMXCT030001735">
    <property type="protein sequence ID" value="CAL4779927.1"/>
    <property type="molecule type" value="Genomic_DNA"/>
</dbReference>
<feature type="compositionally biased region" description="Low complexity" evidence="1">
    <location>
        <begin position="96"/>
        <end position="109"/>
    </location>
</feature>
<feature type="compositionally biased region" description="Low complexity" evidence="1">
    <location>
        <begin position="639"/>
        <end position="653"/>
    </location>
</feature>
<feature type="compositionally biased region" description="Basic and acidic residues" evidence="1">
    <location>
        <begin position="1612"/>
        <end position="1628"/>
    </location>
</feature>
<feature type="region of interest" description="Disordered" evidence="1">
    <location>
        <begin position="616"/>
        <end position="709"/>
    </location>
</feature>
<dbReference type="PANTHER" id="PTHR24216">
    <property type="entry name" value="PAXILLIN-RELATED"/>
    <property type="match status" value="1"/>
</dbReference>
<evidence type="ECO:0000313" key="5">
    <source>
        <dbReference type="Proteomes" id="UP001152797"/>
    </source>
</evidence>
<proteinExistence type="predicted"/>
<comment type="caution">
    <text evidence="2">The sequence shown here is derived from an EMBL/GenBank/DDBJ whole genome shotgun (WGS) entry which is preliminary data.</text>
</comment>